<gene>
    <name evidence="1" type="ORF">EVAR_54047_1</name>
</gene>
<evidence type="ECO:0000313" key="2">
    <source>
        <dbReference type="Proteomes" id="UP000299102"/>
    </source>
</evidence>
<name>A0A4C1YN46_EUMVA</name>
<protein>
    <submittedName>
        <fullName evidence="1">Uncharacterized protein</fullName>
    </submittedName>
</protein>
<comment type="caution">
    <text evidence="1">The sequence shown here is derived from an EMBL/GenBank/DDBJ whole genome shotgun (WGS) entry which is preliminary data.</text>
</comment>
<dbReference type="Proteomes" id="UP000299102">
    <property type="component" value="Unassembled WGS sequence"/>
</dbReference>
<sequence length="88" mass="9770">MRAKKTGACRRLKTWSADKRELCANELIAIVAAPPDAPAHLSERDRGTCEISVYRRILLVAHSMCKAFGKTAADGTVERADDKRCHLF</sequence>
<evidence type="ECO:0000313" key="1">
    <source>
        <dbReference type="EMBL" id="GBP77881.1"/>
    </source>
</evidence>
<reference evidence="1 2" key="1">
    <citation type="journal article" date="2019" name="Commun. Biol.">
        <title>The bagworm genome reveals a unique fibroin gene that provides high tensile strength.</title>
        <authorList>
            <person name="Kono N."/>
            <person name="Nakamura H."/>
            <person name="Ohtoshi R."/>
            <person name="Tomita M."/>
            <person name="Numata K."/>
            <person name="Arakawa K."/>
        </authorList>
    </citation>
    <scope>NUCLEOTIDE SEQUENCE [LARGE SCALE GENOMIC DNA]</scope>
</reference>
<dbReference type="EMBL" id="BGZK01001351">
    <property type="protein sequence ID" value="GBP77881.1"/>
    <property type="molecule type" value="Genomic_DNA"/>
</dbReference>
<organism evidence="1 2">
    <name type="scientific">Eumeta variegata</name>
    <name type="common">Bagworm moth</name>
    <name type="synonym">Eumeta japonica</name>
    <dbReference type="NCBI Taxonomy" id="151549"/>
    <lineage>
        <taxon>Eukaryota</taxon>
        <taxon>Metazoa</taxon>
        <taxon>Ecdysozoa</taxon>
        <taxon>Arthropoda</taxon>
        <taxon>Hexapoda</taxon>
        <taxon>Insecta</taxon>
        <taxon>Pterygota</taxon>
        <taxon>Neoptera</taxon>
        <taxon>Endopterygota</taxon>
        <taxon>Lepidoptera</taxon>
        <taxon>Glossata</taxon>
        <taxon>Ditrysia</taxon>
        <taxon>Tineoidea</taxon>
        <taxon>Psychidae</taxon>
        <taxon>Oiketicinae</taxon>
        <taxon>Eumeta</taxon>
    </lineage>
</organism>
<accession>A0A4C1YN46</accession>
<dbReference type="AlphaFoldDB" id="A0A4C1YN46"/>
<keyword evidence="2" id="KW-1185">Reference proteome</keyword>
<proteinExistence type="predicted"/>